<accession>A0A8D8VW49</accession>
<protein>
    <submittedName>
        <fullName evidence="2">Uncharacterized protein</fullName>
    </submittedName>
</protein>
<evidence type="ECO:0000256" key="1">
    <source>
        <dbReference type="SAM" id="SignalP"/>
    </source>
</evidence>
<feature type="chain" id="PRO_5034344678" evidence="1">
    <location>
        <begin position="25"/>
        <end position="125"/>
    </location>
</feature>
<feature type="signal peptide" evidence="1">
    <location>
        <begin position="1"/>
        <end position="24"/>
    </location>
</feature>
<sequence length="125" mass="13463">MMQVTLVGLVIATVVALLLGQGAAYIPDAANLEKFNALHLPNPVCKLNTDCDPVKGVVIGIVDAKYKGNSIISQDCSCIKPDLPDSKCSCKVTFKPVNGVACQTYYEEVFLANVTQRVEAQYKIV</sequence>
<dbReference type="EMBL" id="HBUF01091661">
    <property type="protein sequence ID" value="CAG6635855.1"/>
    <property type="molecule type" value="Transcribed_RNA"/>
</dbReference>
<evidence type="ECO:0000313" key="2">
    <source>
        <dbReference type="EMBL" id="CAG6635855.1"/>
    </source>
</evidence>
<name>A0A8D8VW49_9HEMI</name>
<organism evidence="2">
    <name type="scientific">Cacopsylla melanoneura</name>
    <dbReference type="NCBI Taxonomy" id="428564"/>
    <lineage>
        <taxon>Eukaryota</taxon>
        <taxon>Metazoa</taxon>
        <taxon>Ecdysozoa</taxon>
        <taxon>Arthropoda</taxon>
        <taxon>Hexapoda</taxon>
        <taxon>Insecta</taxon>
        <taxon>Pterygota</taxon>
        <taxon>Neoptera</taxon>
        <taxon>Paraneoptera</taxon>
        <taxon>Hemiptera</taxon>
        <taxon>Sternorrhyncha</taxon>
        <taxon>Psylloidea</taxon>
        <taxon>Psyllidae</taxon>
        <taxon>Psyllinae</taxon>
        <taxon>Cacopsylla</taxon>
    </lineage>
</organism>
<proteinExistence type="predicted"/>
<reference evidence="2" key="1">
    <citation type="submission" date="2021-05" db="EMBL/GenBank/DDBJ databases">
        <authorList>
            <person name="Alioto T."/>
            <person name="Alioto T."/>
            <person name="Gomez Garrido J."/>
        </authorList>
    </citation>
    <scope>NUCLEOTIDE SEQUENCE</scope>
</reference>
<keyword evidence="1" id="KW-0732">Signal</keyword>
<dbReference type="AlphaFoldDB" id="A0A8D8VW49"/>